<protein>
    <submittedName>
        <fullName evidence="1">Uncharacterized protein</fullName>
    </submittedName>
</protein>
<name>A0A1W9ZW78_9MYCO</name>
<accession>A0A1W9ZW78</accession>
<keyword evidence="2" id="KW-1185">Reference proteome</keyword>
<reference evidence="1 2" key="1">
    <citation type="submission" date="2017-02" db="EMBL/GenBank/DDBJ databases">
        <title>The new phylogeny of genus Mycobacterium.</title>
        <authorList>
            <person name="Tortoli E."/>
            <person name="Trovato A."/>
            <person name="Cirillo D.M."/>
        </authorList>
    </citation>
    <scope>NUCLEOTIDE SEQUENCE [LARGE SCALE GENOMIC DNA]</scope>
    <source>
        <strain evidence="1 2">RW6</strain>
    </source>
</reference>
<comment type="caution">
    <text evidence="1">The sequence shown here is derived from an EMBL/GenBank/DDBJ whole genome shotgun (WGS) entry which is preliminary data.</text>
</comment>
<gene>
    <name evidence="1" type="ORF">BST13_36740</name>
</gene>
<evidence type="ECO:0000313" key="2">
    <source>
        <dbReference type="Proteomes" id="UP000192448"/>
    </source>
</evidence>
<dbReference type="STRING" id="1927124.BST13_36740"/>
<evidence type="ECO:0000313" key="1">
    <source>
        <dbReference type="EMBL" id="ORA22039.1"/>
    </source>
</evidence>
<organism evidence="1 2">
    <name type="scientific">Mycobacterium aquaticum</name>
    <dbReference type="NCBI Taxonomy" id="1927124"/>
    <lineage>
        <taxon>Bacteria</taxon>
        <taxon>Bacillati</taxon>
        <taxon>Actinomycetota</taxon>
        <taxon>Actinomycetes</taxon>
        <taxon>Mycobacteriales</taxon>
        <taxon>Mycobacteriaceae</taxon>
        <taxon>Mycobacterium</taxon>
    </lineage>
</organism>
<dbReference type="Proteomes" id="UP000192448">
    <property type="component" value="Unassembled WGS sequence"/>
</dbReference>
<proteinExistence type="predicted"/>
<dbReference type="EMBL" id="MVHF01000071">
    <property type="protein sequence ID" value="ORA22039.1"/>
    <property type="molecule type" value="Genomic_DNA"/>
</dbReference>
<dbReference type="AlphaFoldDB" id="A0A1W9ZW78"/>
<sequence>MLKWAHETYPQAFNVVVQGRFPMQDDYGNTSNPVILNVDYDAATLDKINFDNVNSKKIWEIRDGGMVHPELQQ</sequence>